<sequence>MENLNNQKRYVPQRVRFSEEESNNRKERNLSSQIESFTGFLGDKLQNWFQKFPVLEMGEDYYDPRKSEFAAAVAAAAFSIYSVEEAEARYRRKMREELERTQVKSVKDQDSITRRFSGRDLKIGGESISSRNSGEVDRRVSRSSSVRSMNSVATDRRQKGILPSKSKREETKADAWEREQIEKLNKRYEKTKSAVVAWENEKKSQARLKMEKKKAELEQRRKINEQHYQNKIARIERIAGGARAQAEEDRRNKEIEIKQRARKVDVHMKYCICC</sequence>
<dbReference type="Proteomes" id="UP001164539">
    <property type="component" value="Chromosome 8"/>
</dbReference>
<keyword evidence="2" id="KW-1185">Reference proteome</keyword>
<name>A0ACC1XNR0_MELAZ</name>
<evidence type="ECO:0000313" key="2">
    <source>
        <dbReference type="Proteomes" id="UP001164539"/>
    </source>
</evidence>
<evidence type="ECO:0000313" key="1">
    <source>
        <dbReference type="EMBL" id="KAJ4713109.1"/>
    </source>
</evidence>
<accession>A0ACC1XNR0</accession>
<protein>
    <submittedName>
        <fullName evidence="1">Remorin family protein</fullName>
    </submittedName>
</protein>
<proteinExistence type="predicted"/>
<organism evidence="1 2">
    <name type="scientific">Melia azedarach</name>
    <name type="common">Chinaberry tree</name>
    <dbReference type="NCBI Taxonomy" id="155640"/>
    <lineage>
        <taxon>Eukaryota</taxon>
        <taxon>Viridiplantae</taxon>
        <taxon>Streptophyta</taxon>
        <taxon>Embryophyta</taxon>
        <taxon>Tracheophyta</taxon>
        <taxon>Spermatophyta</taxon>
        <taxon>Magnoliopsida</taxon>
        <taxon>eudicotyledons</taxon>
        <taxon>Gunneridae</taxon>
        <taxon>Pentapetalae</taxon>
        <taxon>rosids</taxon>
        <taxon>malvids</taxon>
        <taxon>Sapindales</taxon>
        <taxon>Meliaceae</taxon>
        <taxon>Melia</taxon>
    </lineage>
</organism>
<comment type="caution">
    <text evidence="1">The sequence shown here is derived from an EMBL/GenBank/DDBJ whole genome shotgun (WGS) entry which is preliminary data.</text>
</comment>
<reference evidence="1 2" key="1">
    <citation type="journal article" date="2023" name="Science">
        <title>Complex scaffold remodeling in plant triterpene biosynthesis.</title>
        <authorList>
            <person name="De La Pena R."/>
            <person name="Hodgson H."/>
            <person name="Liu J.C."/>
            <person name="Stephenson M.J."/>
            <person name="Martin A.C."/>
            <person name="Owen C."/>
            <person name="Harkess A."/>
            <person name="Leebens-Mack J."/>
            <person name="Jimenez L.E."/>
            <person name="Osbourn A."/>
            <person name="Sattely E.S."/>
        </authorList>
    </citation>
    <scope>NUCLEOTIDE SEQUENCE [LARGE SCALE GENOMIC DNA]</scope>
    <source>
        <strain evidence="2">cv. JPN11</strain>
        <tissue evidence="1">Leaf</tissue>
    </source>
</reference>
<gene>
    <name evidence="1" type="ORF">OWV82_015252</name>
</gene>
<dbReference type="EMBL" id="CM051401">
    <property type="protein sequence ID" value="KAJ4713109.1"/>
    <property type="molecule type" value="Genomic_DNA"/>
</dbReference>